<comment type="caution">
    <text evidence="11">The sequence shown here is derived from an EMBL/GenBank/DDBJ whole genome shotgun (WGS) entry which is preliminary data.</text>
</comment>
<dbReference type="PROSITE" id="PS51161">
    <property type="entry name" value="ATP_CONE"/>
    <property type="match status" value="1"/>
</dbReference>
<name>A0A4R8IQZ0_9GAMM</name>
<evidence type="ECO:0000313" key="11">
    <source>
        <dbReference type="EMBL" id="TDY01690.1"/>
    </source>
</evidence>
<comment type="function">
    <text evidence="8">Negatively regulates transcription of bacterial ribonucleotide reductase nrd genes and operons by binding to NrdR-boxes.</text>
</comment>
<keyword evidence="3 8" id="KW-0863">Zinc-finger</keyword>
<comment type="cofactor">
    <cofactor evidence="8">
        <name>Zn(2+)</name>
        <dbReference type="ChEBI" id="CHEBI:29105"/>
    </cofactor>
    <text evidence="8">Binds 1 zinc ion.</text>
</comment>
<keyword evidence="4 8" id="KW-0067">ATP-binding</keyword>
<dbReference type="Pfam" id="PF03477">
    <property type="entry name" value="ATP-cone"/>
    <property type="match status" value="1"/>
</dbReference>
<dbReference type="NCBIfam" id="TIGR00244">
    <property type="entry name" value="transcriptional regulator NrdR"/>
    <property type="match status" value="1"/>
</dbReference>
<dbReference type="GO" id="GO:0008270">
    <property type="term" value="F:zinc ion binding"/>
    <property type="evidence" value="ECO:0007669"/>
    <property type="project" value="UniProtKB-UniRule"/>
</dbReference>
<accession>A0A4R8IQZ0</accession>
<dbReference type="OrthoDB" id="9807461at2"/>
<organism evidence="11 12">
    <name type="scientific">Thiohalophilus thiocyanatoxydans</name>
    <dbReference type="NCBI Taxonomy" id="381308"/>
    <lineage>
        <taxon>Bacteria</taxon>
        <taxon>Pseudomonadati</taxon>
        <taxon>Pseudomonadota</taxon>
        <taxon>Gammaproteobacteria</taxon>
        <taxon>Thiohalomonadales</taxon>
        <taxon>Thiohalophilaceae</taxon>
        <taxon>Thiohalophilus</taxon>
    </lineage>
</organism>
<evidence type="ECO:0000256" key="7">
    <source>
        <dbReference type="ARBA" id="ARBA00023163"/>
    </source>
</evidence>
<dbReference type="InterPro" id="IPR003796">
    <property type="entry name" value="RNR_NrdR-like"/>
</dbReference>
<dbReference type="PANTHER" id="PTHR30455">
    <property type="entry name" value="TRANSCRIPTIONAL REPRESSOR NRDR"/>
    <property type="match status" value="1"/>
</dbReference>
<keyword evidence="6 8" id="KW-0238">DNA-binding</keyword>
<protein>
    <recommendedName>
        <fullName evidence="8">Transcriptional repressor NrdR</fullName>
    </recommendedName>
</protein>
<keyword evidence="5 8" id="KW-0805">Transcription regulation</keyword>
<dbReference type="AlphaFoldDB" id="A0A4R8IQZ0"/>
<dbReference type="InterPro" id="IPR055173">
    <property type="entry name" value="NrdR-like_N"/>
</dbReference>
<dbReference type="GO" id="GO:0045892">
    <property type="term" value="P:negative regulation of DNA-templated transcription"/>
    <property type="evidence" value="ECO:0007669"/>
    <property type="project" value="UniProtKB-UniRule"/>
</dbReference>
<keyword evidence="7 8" id="KW-0804">Transcription</keyword>
<evidence type="ECO:0000256" key="5">
    <source>
        <dbReference type="ARBA" id="ARBA00023015"/>
    </source>
</evidence>
<dbReference type="InterPro" id="IPR005144">
    <property type="entry name" value="ATP-cone_dom"/>
</dbReference>
<gene>
    <name evidence="8" type="primary">nrdR</name>
    <name evidence="11" type="ORF">EDC23_1580</name>
</gene>
<keyword evidence="1 8" id="KW-0678">Repressor</keyword>
<evidence type="ECO:0000256" key="2">
    <source>
        <dbReference type="ARBA" id="ARBA00022741"/>
    </source>
</evidence>
<feature type="region of interest" description="Disordered" evidence="9">
    <location>
        <begin position="149"/>
        <end position="170"/>
    </location>
</feature>
<evidence type="ECO:0000256" key="3">
    <source>
        <dbReference type="ARBA" id="ARBA00022771"/>
    </source>
</evidence>
<evidence type="ECO:0000256" key="6">
    <source>
        <dbReference type="ARBA" id="ARBA00023125"/>
    </source>
</evidence>
<feature type="domain" description="ATP-cone" evidence="10">
    <location>
        <begin position="49"/>
        <end position="139"/>
    </location>
</feature>
<evidence type="ECO:0000256" key="1">
    <source>
        <dbReference type="ARBA" id="ARBA00022491"/>
    </source>
</evidence>
<dbReference type="HAMAP" id="MF_00440">
    <property type="entry name" value="NrdR"/>
    <property type="match status" value="1"/>
</dbReference>
<dbReference type="Pfam" id="PF22811">
    <property type="entry name" value="Zn_ribbon_NrdR"/>
    <property type="match status" value="1"/>
</dbReference>
<proteinExistence type="inferred from homology"/>
<evidence type="ECO:0000256" key="4">
    <source>
        <dbReference type="ARBA" id="ARBA00022840"/>
    </source>
</evidence>
<evidence type="ECO:0000256" key="9">
    <source>
        <dbReference type="SAM" id="MobiDB-lite"/>
    </source>
</evidence>
<reference evidence="11 12" key="1">
    <citation type="submission" date="2019-03" db="EMBL/GenBank/DDBJ databases">
        <title>Genomic Encyclopedia of Type Strains, Phase IV (KMG-IV): sequencing the most valuable type-strain genomes for metagenomic binning, comparative biology and taxonomic classification.</title>
        <authorList>
            <person name="Goeker M."/>
        </authorList>
    </citation>
    <scope>NUCLEOTIDE SEQUENCE [LARGE SCALE GENOMIC DNA]</scope>
    <source>
        <strain evidence="11 12">DSM 16326</strain>
    </source>
</reference>
<dbReference type="RefSeq" id="WP_134083045.1">
    <property type="nucleotide sequence ID" value="NZ_SOQX01000003.1"/>
</dbReference>
<comment type="similarity">
    <text evidence="8">Belongs to the NrdR family.</text>
</comment>
<sequence>MHCPFCGADDTKVIDSRLAGEGAAVRRRRECLGCHERFTTFETPELVMPRLVKQDGRREPFDEDKLRSGMQRALEKRPVNTDAIEDALNRILKQLRALGEREIDSKQVGELVMQELRDLDQVAYVRFASVYRSFEDVSAFQEEIEKLQSVPSPEMKRQQQSLLPDDDDKQ</sequence>
<keyword evidence="8" id="KW-0479">Metal-binding</keyword>
<evidence type="ECO:0000313" key="12">
    <source>
        <dbReference type="Proteomes" id="UP000294914"/>
    </source>
</evidence>
<evidence type="ECO:0000259" key="10">
    <source>
        <dbReference type="PROSITE" id="PS51161"/>
    </source>
</evidence>
<dbReference type="EMBL" id="SOQX01000003">
    <property type="protein sequence ID" value="TDY01690.1"/>
    <property type="molecule type" value="Genomic_DNA"/>
</dbReference>
<dbReference type="GO" id="GO:0005524">
    <property type="term" value="F:ATP binding"/>
    <property type="evidence" value="ECO:0007669"/>
    <property type="project" value="UniProtKB-UniRule"/>
</dbReference>
<keyword evidence="12" id="KW-1185">Reference proteome</keyword>
<keyword evidence="2 8" id="KW-0547">Nucleotide-binding</keyword>
<dbReference type="Proteomes" id="UP000294914">
    <property type="component" value="Unassembled WGS sequence"/>
</dbReference>
<dbReference type="PANTHER" id="PTHR30455:SF2">
    <property type="entry name" value="TRANSCRIPTIONAL REPRESSOR NRDR"/>
    <property type="match status" value="1"/>
</dbReference>
<evidence type="ECO:0000256" key="8">
    <source>
        <dbReference type="HAMAP-Rule" id="MF_00440"/>
    </source>
</evidence>
<dbReference type="GO" id="GO:0003677">
    <property type="term" value="F:DNA binding"/>
    <property type="evidence" value="ECO:0007669"/>
    <property type="project" value="UniProtKB-KW"/>
</dbReference>
<feature type="zinc finger region" evidence="8">
    <location>
        <begin position="3"/>
        <end position="34"/>
    </location>
</feature>
<keyword evidence="8" id="KW-0862">Zinc</keyword>